<dbReference type="PANTHER" id="PTHR12469:SF2">
    <property type="entry name" value="SUCCINATE DEHYDROGENASE ASSEMBLY FACTOR 2, MITOCHONDRIAL"/>
    <property type="match status" value="1"/>
</dbReference>
<dbReference type="SUPFAM" id="SSF109910">
    <property type="entry name" value="YgfY-like"/>
    <property type="match status" value="1"/>
</dbReference>
<dbReference type="InterPro" id="IPR005631">
    <property type="entry name" value="SDH"/>
</dbReference>
<dbReference type="EMBL" id="JAPJZH010000001">
    <property type="protein sequence ID" value="MDA4843772.1"/>
    <property type="molecule type" value="Genomic_DNA"/>
</dbReference>
<dbReference type="InterPro" id="IPR036714">
    <property type="entry name" value="SDH_sf"/>
</dbReference>
<name>A0ABT4VI24_9HYPH</name>
<comment type="similarity">
    <text evidence="1">Belongs to the SdhE FAD assembly factor family.</text>
</comment>
<evidence type="ECO:0000256" key="2">
    <source>
        <dbReference type="ARBA" id="ARBA00019418"/>
    </source>
</evidence>
<evidence type="ECO:0000313" key="4">
    <source>
        <dbReference type="EMBL" id="MDA4843772.1"/>
    </source>
</evidence>
<proteinExistence type="inferred from homology"/>
<evidence type="ECO:0000256" key="3">
    <source>
        <dbReference type="ARBA" id="ARBA00023186"/>
    </source>
</evidence>
<dbReference type="Gene3D" id="1.10.150.250">
    <property type="entry name" value="Flavinator of succinate dehydrogenase"/>
    <property type="match status" value="1"/>
</dbReference>
<organism evidence="4 5">
    <name type="scientific">Hoeflea poritis</name>
    <dbReference type="NCBI Taxonomy" id="2993659"/>
    <lineage>
        <taxon>Bacteria</taxon>
        <taxon>Pseudomonadati</taxon>
        <taxon>Pseudomonadota</taxon>
        <taxon>Alphaproteobacteria</taxon>
        <taxon>Hyphomicrobiales</taxon>
        <taxon>Rhizobiaceae</taxon>
        <taxon>Hoeflea</taxon>
    </lineage>
</organism>
<comment type="caution">
    <text evidence="4">The sequence shown here is derived from an EMBL/GenBank/DDBJ whole genome shotgun (WGS) entry which is preliminary data.</text>
</comment>
<dbReference type="Pfam" id="PF03937">
    <property type="entry name" value="Sdh5"/>
    <property type="match status" value="1"/>
</dbReference>
<dbReference type="PANTHER" id="PTHR12469">
    <property type="entry name" value="PROTEIN EMI5 HOMOLOG, MITOCHONDRIAL"/>
    <property type="match status" value="1"/>
</dbReference>
<dbReference type="Proteomes" id="UP001148313">
    <property type="component" value="Unassembled WGS sequence"/>
</dbReference>
<keyword evidence="3" id="KW-0143">Chaperone</keyword>
<accession>A0ABT4VI24</accession>
<reference evidence="4" key="1">
    <citation type="submission" date="2022-11" db="EMBL/GenBank/DDBJ databases">
        <title>Hoeflea poritis sp. nov., isolated from scleractinian coral Porites lutea.</title>
        <authorList>
            <person name="Zhang G."/>
            <person name="Wei Q."/>
            <person name="Cai L."/>
        </authorList>
    </citation>
    <scope>NUCLEOTIDE SEQUENCE</scope>
    <source>
        <strain evidence="4">E7-10</strain>
    </source>
</reference>
<keyword evidence="5" id="KW-1185">Reference proteome</keyword>
<gene>
    <name evidence="4" type="ORF">OOZ53_00325</name>
</gene>
<dbReference type="RefSeq" id="WP_271087282.1">
    <property type="nucleotide sequence ID" value="NZ_JAPJZH010000001.1"/>
</dbReference>
<protein>
    <recommendedName>
        <fullName evidence="2">FAD assembly factor SdhE</fullName>
    </recommendedName>
</protein>
<evidence type="ECO:0000313" key="5">
    <source>
        <dbReference type="Proteomes" id="UP001148313"/>
    </source>
</evidence>
<sequence>MTGTTRTSAHMDPRRRRILFRAWHRGIREMDLILGHFADQNIDRLSLDELDTFESLLAVDDRDLIQWVTGEIDVPQEHNTPLFAQIRAYRQGDAAC</sequence>
<evidence type="ECO:0000256" key="1">
    <source>
        <dbReference type="ARBA" id="ARBA00008571"/>
    </source>
</evidence>